<dbReference type="PANTHER" id="PTHR43151">
    <property type="entry name" value="FEOA FAMILY PROTEIN"/>
    <property type="match status" value="1"/>
</dbReference>
<dbReference type="OrthoDB" id="9811076at2"/>
<feature type="domain" description="Ferrous iron transporter FeoA-like" evidence="2">
    <location>
        <begin position="1"/>
        <end position="72"/>
    </location>
</feature>
<dbReference type="PANTHER" id="PTHR43151:SF1">
    <property type="entry name" value="SSR2333 PROTEIN"/>
    <property type="match status" value="1"/>
</dbReference>
<protein>
    <submittedName>
        <fullName evidence="3">Ferrous iron transport protein A</fullName>
    </submittedName>
</protein>
<keyword evidence="4" id="KW-1185">Reference proteome</keyword>
<accession>A0A1I5EIH0</accession>
<evidence type="ECO:0000259" key="2">
    <source>
        <dbReference type="SMART" id="SM00899"/>
    </source>
</evidence>
<dbReference type="AlphaFoldDB" id="A0A1I5EIH0"/>
<keyword evidence="1" id="KW-0408">Iron</keyword>
<dbReference type="SUPFAM" id="SSF50037">
    <property type="entry name" value="C-terminal domain of transcriptional repressors"/>
    <property type="match status" value="1"/>
</dbReference>
<dbReference type="InterPro" id="IPR007167">
    <property type="entry name" value="Fe-transptr_FeoA-like"/>
</dbReference>
<reference evidence="3 4" key="1">
    <citation type="submission" date="2016-10" db="EMBL/GenBank/DDBJ databases">
        <authorList>
            <person name="de Groot N.N."/>
        </authorList>
    </citation>
    <scope>NUCLEOTIDE SEQUENCE [LARGE SCALE GENOMIC DNA]</scope>
    <source>
        <strain evidence="3 4">DSM 1283</strain>
    </source>
</reference>
<evidence type="ECO:0000313" key="4">
    <source>
        <dbReference type="Proteomes" id="UP000198806"/>
    </source>
</evidence>
<dbReference type="InterPro" id="IPR038157">
    <property type="entry name" value="FeoA_core_dom"/>
</dbReference>
<sequence>MTLSEGRIGQFYFVKELKLEHTTKQRLEALGLIDGTKVELLNQNYNGAIVFKVRGTRLAIGKKIADAIFVEEVA</sequence>
<dbReference type="EMBL" id="FOWD01000009">
    <property type="protein sequence ID" value="SFO11297.1"/>
    <property type="molecule type" value="Genomic_DNA"/>
</dbReference>
<dbReference type="Gene3D" id="2.30.30.90">
    <property type="match status" value="1"/>
</dbReference>
<gene>
    <name evidence="3" type="ORF">SAMN04489757_10985</name>
</gene>
<dbReference type="Proteomes" id="UP000198806">
    <property type="component" value="Unassembled WGS sequence"/>
</dbReference>
<organism evidence="3 4">
    <name type="scientific">Anaerocolumna aminovalerica</name>
    <dbReference type="NCBI Taxonomy" id="1527"/>
    <lineage>
        <taxon>Bacteria</taxon>
        <taxon>Bacillati</taxon>
        <taxon>Bacillota</taxon>
        <taxon>Clostridia</taxon>
        <taxon>Lachnospirales</taxon>
        <taxon>Lachnospiraceae</taxon>
        <taxon>Anaerocolumna</taxon>
    </lineage>
</organism>
<name>A0A1I5EIH0_9FIRM</name>
<dbReference type="InterPro" id="IPR053184">
    <property type="entry name" value="FeoA-like"/>
</dbReference>
<dbReference type="RefSeq" id="WP_091685657.1">
    <property type="nucleotide sequence ID" value="NZ_BAABFM010000073.1"/>
</dbReference>
<dbReference type="Pfam" id="PF04023">
    <property type="entry name" value="FeoA"/>
    <property type="match status" value="1"/>
</dbReference>
<dbReference type="SMART" id="SM00899">
    <property type="entry name" value="FeoA"/>
    <property type="match status" value="1"/>
</dbReference>
<evidence type="ECO:0000256" key="1">
    <source>
        <dbReference type="ARBA" id="ARBA00023004"/>
    </source>
</evidence>
<dbReference type="STRING" id="1527.SAMN04489757_10985"/>
<evidence type="ECO:0000313" key="3">
    <source>
        <dbReference type="EMBL" id="SFO11297.1"/>
    </source>
</evidence>
<dbReference type="GO" id="GO:0046914">
    <property type="term" value="F:transition metal ion binding"/>
    <property type="evidence" value="ECO:0007669"/>
    <property type="project" value="InterPro"/>
</dbReference>
<dbReference type="InterPro" id="IPR008988">
    <property type="entry name" value="Transcriptional_repressor_C"/>
</dbReference>
<proteinExistence type="predicted"/>